<evidence type="ECO:0000256" key="4">
    <source>
        <dbReference type="RuleBase" id="RU004106"/>
    </source>
</evidence>
<dbReference type="EMBL" id="JWHR01000144">
    <property type="protein sequence ID" value="KHS55815.1"/>
    <property type="molecule type" value="Genomic_DNA"/>
</dbReference>
<evidence type="ECO:0000256" key="2">
    <source>
        <dbReference type="ARBA" id="ARBA00009320"/>
    </source>
</evidence>
<dbReference type="GO" id="GO:0008652">
    <property type="term" value="P:amino acid biosynthetic process"/>
    <property type="evidence" value="ECO:0007669"/>
    <property type="project" value="UniProtKB-ARBA"/>
</dbReference>
<comment type="similarity">
    <text evidence="2 4">Belongs to the class-IV pyridoxal-phosphate-dependent aminotransferase family.</text>
</comment>
<sequence>MKSSVSFNSGLIKFGMGLFETIKVEERPLDLNLHMDRMFKSIEELDLDISNNKEFLTKAVLNYIEENKVENKALRLTVFDEGYNISTREISYNEDTYNNGFKLTVAPFKRGNSIVYKHKTTNYYENIYTKKYAMKNNFDDAIFVTCENIILECSMSNIFFIKENKVYTPHKDLPLLNGIMKSKILNVCRGLQIEVVECEIKLEEVGEYDFAFVSNSLMKAVKVTEIDKVIYNFENETFNKIICYL</sequence>
<comment type="cofactor">
    <cofactor evidence="1 5">
        <name>pyridoxal 5'-phosphate</name>
        <dbReference type="ChEBI" id="CHEBI:597326"/>
    </cofactor>
</comment>
<dbReference type="PANTHER" id="PTHR42743:SF11">
    <property type="entry name" value="AMINODEOXYCHORISMATE LYASE"/>
    <property type="match status" value="1"/>
</dbReference>
<dbReference type="GO" id="GO:0046394">
    <property type="term" value="P:carboxylic acid biosynthetic process"/>
    <property type="evidence" value="ECO:0007669"/>
    <property type="project" value="UniProtKB-ARBA"/>
</dbReference>
<keyword evidence="7" id="KW-1185">Reference proteome</keyword>
<dbReference type="GO" id="GO:0016829">
    <property type="term" value="F:lyase activity"/>
    <property type="evidence" value="ECO:0007669"/>
    <property type="project" value="UniProtKB-KW"/>
</dbReference>
<keyword evidence="6" id="KW-0456">Lyase</keyword>
<dbReference type="InterPro" id="IPR050571">
    <property type="entry name" value="Class-IV_PLP-Dep_Aminotrnsfr"/>
</dbReference>
<dbReference type="Pfam" id="PF01063">
    <property type="entry name" value="Aminotran_4"/>
    <property type="match status" value="1"/>
</dbReference>
<dbReference type="PROSITE" id="PS00770">
    <property type="entry name" value="AA_TRANSFER_CLASS_4"/>
    <property type="match status" value="1"/>
</dbReference>
<dbReference type="GO" id="GO:0005829">
    <property type="term" value="C:cytosol"/>
    <property type="evidence" value="ECO:0007669"/>
    <property type="project" value="TreeGrafter"/>
</dbReference>
<dbReference type="Gene3D" id="3.30.470.10">
    <property type="match status" value="1"/>
</dbReference>
<evidence type="ECO:0000256" key="1">
    <source>
        <dbReference type="ARBA" id="ARBA00001933"/>
    </source>
</evidence>
<dbReference type="SUPFAM" id="SSF56752">
    <property type="entry name" value="D-aminoacid aminotransferase-like PLP-dependent enzymes"/>
    <property type="match status" value="1"/>
</dbReference>
<dbReference type="FunFam" id="3.20.10.10:FF:000002">
    <property type="entry name" value="D-alanine aminotransferase"/>
    <property type="match status" value="1"/>
</dbReference>
<dbReference type="Gene3D" id="3.20.10.10">
    <property type="entry name" value="D-amino Acid Aminotransferase, subunit A, domain 2"/>
    <property type="match status" value="1"/>
</dbReference>
<comment type="caution">
    <text evidence="6">The sequence shown here is derived from an EMBL/GenBank/DDBJ whole genome shotgun (WGS) entry which is preliminary data.</text>
</comment>
<gene>
    <name evidence="6" type="ORF">QX51_17280</name>
</gene>
<dbReference type="Proteomes" id="UP000031189">
    <property type="component" value="Unassembled WGS sequence"/>
</dbReference>
<evidence type="ECO:0000313" key="7">
    <source>
        <dbReference type="Proteomes" id="UP000031189"/>
    </source>
</evidence>
<dbReference type="InterPro" id="IPR036038">
    <property type="entry name" value="Aminotransferase-like"/>
</dbReference>
<reference evidence="6 7" key="1">
    <citation type="submission" date="2014-12" db="EMBL/GenBank/DDBJ databases">
        <title>Draft genome sequence of Terrisporobacter sp. 08-306576, isolated from the blood culture of a bacteremia patient.</title>
        <authorList>
            <person name="Lund L.C."/>
            <person name="Sydenham T.V."/>
            <person name="Hogh S.V."/>
            <person name="Skov M.N."/>
            <person name="Kemp M."/>
            <person name="Justesen U.S."/>
        </authorList>
    </citation>
    <scope>NUCLEOTIDE SEQUENCE [LARGE SCALE GENOMIC DNA]</scope>
    <source>
        <strain evidence="6 7">08-306576</strain>
    </source>
</reference>
<dbReference type="InterPro" id="IPR043132">
    <property type="entry name" value="BCAT-like_C"/>
</dbReference>
<dbReference type="PANTHER" id="PTHR42743">
    <property type="entry name" value="AMINO-ACID AMINOTRANSFERASE"/>
    <property type="match status" value="1"/>
</dbReference>
<protein>
    <submittedName>
        <fullName evidence="6">Aminodeoxychorismate lyase</fullName>
    </submittedName>
</protein>
<dbReference type="STRING" id="1577792.QX51_17280"/>
<dbReference type="InterPro" id="IPR043131">
    <property type="entry name" value="BCAT-like_N"/>
</dbReference>
<dbReference type="CDD" id="cd00449">
    <property type="entry name" value="PLPDE_IV"/>
    <property type="match status" value="1"/>
</dbReference>
<keyword evidence="3 5" id="KW-0663">Pyridoxal phosphate</keyword>
<dbReference type="AlphaFoldDB" id="A0A0B3WMP8"/>
<organism evidence="6 7">
    <name type="scientific">Terrisporobacter othiniensis</name>
    <dbReference type="NCBI Taxonomy" id="1577792"/>
    <lineage>
        <taxon>Bacteria</taxon>
        <taxon>Bacillati</taxon>
        <taxon>Bacillota</taxon>
        <taxon>Clostridia</taxon>
        <taxon>Peptostreptococcales</taxon>
        <taxon>Peptostreptococcaceae</taxon>
        <taxon>Terrisporobacter</taxon>
    </lineage>
</organism>
<dbReference type="InterPro" id="IPR001544">
    <property type="entry name" value="Aminotrans_IV"/>
</dbReference>
<proteinExistence type="inferred from homology"/>
<dbReference type="RefSeq" id="WP_039681147.1">
    <property type="nucleotide sequence ID" value="NZ_JAWGXO010000004.1"/>
</dbReference>
<name>A0A0B3WMP8_9FIRM</name>
<accession>A0A0B3WMP8</accession>
<dbReference type="InterPro" id="IPR018300">
    <property type="entry name" value="Aminotrans_IV_CS"/>
</dbReference>
<evidence type="ECO:0000313" key="6">
    <source>
        <dbReference type="EMBL" id="KHS55815.1"/>
    </source>
</evidence>
<dbReference type="OrthoDB" id="9805628at2"/>
<evidence type="ECO:0000256" key="5">
    <source>
        <dbReference type="RuleBase" id="RU004516"/>
    </source>
</evidence>
<evidence type="ECO:0000256" key="3">
    <source>
        <dbReference type="ARBA" id="ARBA00022898"/>
    </source>
</evidence>